<keyword evidence="6" id="KW-0378">Hydrolase</keyword>
<proteinExistence type="predicted"/>
<dbReference type="InterPro" id="IPR012338">
    <property type="entry name" value="Beta-lactam/transpept-like"/>
</dbReference>
<keyword evidence="7" id="KW-1185">Reference proteome</keyword>
<dbReference type="SMART" id="SM00028">
    <property type="entry name" value="TPR"/>
    <property type="match status" value="2"/>
</dbReference>
<dbReference type="PROSITE" id="PS50005">
    <property type="entry name" value="TPR"/>
    <property type="match status" value="2"/>
</dbReference>
<feature type="signal peptide" evidence="4">
    <location>
        <begin position="1"/>
        <end position="24"/>
    </location>
</feature>
<name>A0A3A8QG23_9BACT</name>
<dbReference type="PANTHER" id="PTHR46825">
    <property type="entry name" value="D-ALANYL-D-ALANINE-CARBOXYPEPTIDASE/ENDOPEPTIDASE AMPH"/>
    <property type="match status" value="1"/>
</dbReference>
<dbReference type="SUPFAM" id="SSF48452">
    <property type="entry name" value="TPR-like"/>
    <property type="match status" value="1"/>
</dbReference>
<evidence type="ECO:0000313" key="6">
    <source>
        <dbReference type="EMBL" id="RKH67587.1"/>
    </source>
</evidence>
<dbReference type="InterPro" id="IPR050491">
    <property type="entry name" value="AmpC-like"/>
</dbReference>
<evidence type="ECO:0000256" key="2">
    <source>
        <dbReference type="ARBA" id="ARBA00022803"/>
    </source>
</evidence>
<feature type="chain" id="PRO_5017360842" evidence="4">
    <location>
        <begin position="25"/>
        <end position="522"/>
    </location>
</feature>
<feature type="repeat" description="TPR" evidence="3">
    <location>
        <begin position="441"/>
        <end position="474"/>
    </location>
</feature>
<gene>
    <name evidence="6" type="ORF">D7V93_02625</name>
</gene>
<dbReference type="AlphaFoldDB" id="A0A3A8QG23"/>
<keyword evidence="1" id="KW-0677">Repeat</keyword>
<dbReference type="Proteomes" id="UP000272888">
    <property type="component" value="Unassembled WGS sequence"/>
</dbReference>
<keyword evidence="2 3" id="KW-0802">TPR repeat</keyword>
<dbReference type="InterPro" id="IPR001466">
    <property type="entry name" value="Beta-lactam-related"/>
</dbReference>
<dbReference type="RefSeq" id="WP_120641837.1">
    <property type="nucleotide sequence ID" value="NZ_RAWB01000015.1"/>
</dbReference>
<evidence type="ECO:0000259" key="5">
    <source>
        <dbReference type="Pfam" id="PF00144"/>
    </source>
</evidence>
<sequence>MRPPLRRFALVALASCSAVTLLTAADTRKPTTEWVARPSEAARIARVEAGLAPVTLPGEEPRRMSLQRWMELYKVPGVSVAVFEKNALVWAKSYGVKQAGGTDPVTPDTLFQAASISKPVTALAALHFVEAGKWSLDANINDKLISWKLPENDFTKTEKVTLRRLLSHSAGTTVHGFPGYAVTEPLPTTAQILDGVKPANTAPVRVDLVPGTQTRYSGGGITIVQSMMVDQLKKPFPQIMKETVLGPLGLKHSTYEQPLPASLAPLATAGTYFGGKGVEGKWHVYPEMAAAGLWTTPSDLARIAIEVSKARAGKSSRVVSQAMAKQILTKQSEGFGIGFQLEEDKSRFGHGGSNEGFQCSLTAFADSGNGVAIMTNSDAGYLLMDRITDSVAAEYGWKSYVPRQAPAFVQVDLFARLKGTEAALAWYRSMKRDGAAEKLTPDDLNNLGYRLLREGQKDDALKVLKANVELYPDNSNAHDSLGEGYMEAGQKAEAITHYKKSFALDPKNTHAVEMLQKLGAKP</sequence>
<dbReference type="PANTHER" id="PTHR46825:SF12">
    <property type="entry name" value="PENICILLIN-BINDING PROTEIN 4"/>
    <property type="match status" value="1"/>
</dbReference>
<dbReference type="InterPro" id="IPR013105">
    <property type="entry name" value="TPR_2"/>
</dbReference>
<dbReference type="Gene3D" id="1.25.40.10">
    <property type="entry name" value="Tetratricopeptide repeat domain"/>
    <property type="match status" value="1"/>
</dbReference>
<evidence type="ECO:0000256" key="3">
    <source>
        <dbReference type="PROSITE-ProRule" id="PRU00339"/>
    </source>
</evidence>
<evidence type="ECO:0000313" key="7">
    <source>
        <dbReference type="Proteomes" id="UP000272888"/>
    </source>
</evidence>
<dbReference type="Pfam" id="PF00144">
    <property type="entry name" value="Beta-lactamase"/>
    <property type="match status" value="1"/>
</dbReference>
<feature type="repeat" description="TPR" evidence="3">
    <location>
        <begin position="475"/>
        <end position="508"/>
    </location>
</feature>
<dbReference type="InterPro" id="IPR019734">
    <property type="entry name" value="TPR_rpt"/>
</dbReference>
<dbReference type="Pfam" id="PF07719">
    <property type="entry name" value="TPR_2"/>
    <property type="match status" value="1"/>
</dbReference>
<dbReference type="SUPFAM" id="SSF56601">
    <property type="entry name" value="beta-lactamase/transpeptidase-like"/>
    <property type="match status" value="1"/>
</dbReference>
<comment type="caution">
    <text evidence="6">The sequence shown here is derived from an EMBL/GenBank/DDBJ whole genome shotgun (WGS) entry which is preliminary data.</text>
</comment>
<organism evidence="6 7">
    <name type="scientific">Corallococcus llansteffanensis</name>
    <dbReference type="NCBI Taxonomy" id="2316731"/>
    <lineage>
        <taxon>Bacteria</taxon>
        <taxon>Pseudomonadati</taxon>
        <taxon>Myxococcota</taxon>
        <taxon>Myxococcia</taxon>
        <taxon>Myxococcales</taxon>
        <taxon>Cystobacterineae</taxon>
        <taxon>Myxococcaceae</taxon>
        <taxon>Corallococcus</taxon>
    </lineage>
</organism>
<dbReference type="Gene3D" id="3.40.710.10">
    <property type="entry name" value="DD-peptidase/beta-lactamase superfamily"/>
    <property type="match status" value="1"/>
</dbReference>
<dbReference type="EMBL" id="RAWB01000015">
    <property type="protein sequence ID" value="RKH67587.1"/>
    <property type="molecule type" value="Genomic_DNA"/>
</dbReference>
<dbReference type="InterPro" id="IPR011990">
    <property type="entry name" value="TPR-like_helical_dom_sf"/>
</dbReference>
<feature type="domain" description="Beta-lactamase-related" evidence="5">
    <location>
        <begin position="70"/>
        <end position="380"/>
    </location>
</feature>
<accession>A0A3A8QG23</accession>
<reference evidence="7" key="1">
    <citation type="submission" date="2018-09" db="EMBL/GenBank/DDBJ databases">
        <authorList>
            <person name="Livingstone P.G."/>
            <person name="Whitworth D.E."/>
        </authorList>
    </citation>
    <scope>NUCLEOTIDE SEQUENCE [LARGE SCALE GENOMIC DNA]</scope>
    <source>
        <strain evidence="7">CA051B</strain>
    </source>
</reference>
<evidence type="ECO:0000256" key="1">
    <source>
        <dbReference type="ARBA" id="ARBA00022737"/>
    </source>
</evidence>
<keyword evidence="4" id="KW-0732">Signal</keyword>
<dbReference type="GO" id="GO:0016787">
    <property type="term" value="F:hydrolase activity"/>
    <property type="evidence" value="ECO:0007669"/>
    <property type="project" value="UniProtKB-KW"/>
</dbReference>
<evidence type="ECO:0000256" key="4">
    <source>
        <dbReference type="SAM" id="SignalP"/>
    </source>
</evidence>
<protein>
    <submittedName>
        <fullName evidence="6">Serine hydrolase</fullName>
    </submittedName>
</protein>